<name>A0A852VTR6_PSEA5</name>
<proteinExistence type="predicted"/>
<evidence type="ECO:0000256" key="1">
    <source>
        <dbReference type="SAM" id="MobiDB-lite"/>
    </source>
</evidence>
<organism evidence="2 3">
    <name type="scientific">Pseudonocardia alni</name>
    <name type="common">Amycolata alni</name>
    <dbReference type="NCBI Taxonomy" id="33907"/>
    <lineage>
        <taxon>Bacteria</taxon>
        <taxon>Bacillati</taxon>
        <taxon>Actinomycetota</taxon>
        <taxon>Actinomycetes</taxon>
        <taxon>Pseudonocardiales</taxon>
        <taxon>Pseudonocardiaceae</taxon>
        <taxon>Pseudonocardia</taxon>
    </lineage>
</organism>
<evidence type="ECO:0000313" key="2">
    <source>
        <dbReference type="EMBL" id="NYG00283.1"/>
    </source>
</evidence>
<accession>A0A852VTR6</accession>
<sequence length="66" mass="7044">MVPGRRGERVDAVLVHGGPRPRAELGADRGVEPVPGGDDERAARHMNRPPVTSAVVPVMYDESDDA</sequence>
<gene>
    <name evidence="2" type="ORF">HDA37_000568</name>
</gene>
<dbReference type="Proteomes" id="UP000549695">
    <property type="component" value="Unassembled WGS sequence"/>
</dbReference>
<dbReference type="EMBL" id="JACCCZ010000001">
    <property type="protein sequence ID" value="NYG00283.1"/>
    <property type="molecule type" value="Genomic_DNA"/>
</dbReference>
<keyword evidence="3" id="KW-1185">Reference proteome</keyword>
<protein>
    <submittedName>
        <fullName evidence="2">Uncharacterized protein</fullName>
    </submittedName>
</protein>
<evidence type="ECO:0000313" key="3">
    <source>
        <dbReference type="Proteomes" id="UP000549695"/>
    </source>
</evidence>
<comment type="caution">
    <text evidence="2">The sequence shown here is derived from an EMBL/GenBank/DDBJ whole genome shotgun (WGS) entry which is preliminary data.</text>
</comment>
<reference evidence="2 3" key="1">
    <citation type="submission" date="2020-07" db="EMBL/GenBank/DDBJ databases">
        <title>Sequencing the genomes of 1000 actinobacteria strains.</title>
        <authorList>
            <person name="Klenk H.-P."/>
        </authorList>
    </citation>
    <scope>NUCLEOTIDE SEQUENCE [LARGE SCALE GENOMIC DNA]</scope>
    <source>
        <strain evidence="2 3">DSM 44749</strain>
    </source>
</reference>
<feature type="region of interest" description="Disordered" evidence="1">
    <location>
        <begin position="18"/>
        <end position="48"/>
    </location>
</feature>
<dbReference type="AlphaFoldDB" id="A0A852VTR6"/>
<feature type="compositionally biased region" description="Basic and acidic residues" evidence="1">
    <location>
        <begin position="21"/>
        <end position="31"/>
    </location>
</feature>